<feature type="domain" description="Winged helix DNA-binding" evidence="1">
    <location>
        <begin position="18"/>
        <end position="95"/>
    </location>
</feature>
<accession>A0ABN2QCV4</accession>
<dbReference type="Proteomes" id="UP001501116">
    <property type="component" value="Unassembled WGS sequence"/>
</dbReference>
<dbReference type="SUPFAM" id="SSF46785">
    <property type="entry name" value="Winged helix' DNA-binding domain"/>
    <property type="match status" value="1"/>
</dbReference>
<evidence type="ECO:0000313" key="2">
    <source>
        <dbReference type="EMBL" id="GAA1949810.1"/>
    </source>
</evidence>
<protein>
    <submittedName>
        <fullName evidence="2">Transcriptional regulator</fullName>
    </submittedName>
</protein>
<evidence type="ECO:0000313" key="3">
    <source>
        <dbReference type="Proteomes" id="UP001501116"/>
    </source>
</evidence>
<dbReference type="InterPro" id="IPR036390">
    <property type="entry name" value="WH_DNA-bd_sf"/>
</dbReference>
<dbReference type="InterPro" id="IPR027395">
    <property type="entry name" value="WH_DNA-bd_dom"/>
</dbReference>
<keyword evidence="3" id="KW-1185">Reference proteome</keyword>
<dbReference type="Pfam" id="PF13601">
    <property type="entry name" value="HTH_34"/>
    <property type="match status" value="1"/>
</dbReference>
<dbReference type="RefSeq" id="WP_344415556.1">
    <property type="nucleotide sequence ID" value="NZ_BAAANN010000006.1"/>
</dbReference>
<organism evidence="2 3">
    <name type="scientific">Amycolatopsis minnesotensis</name>
    <dbReference type="NCBI Taxonomy" id="337894"/>
    <lineage>
        <taxon>Bacteria</taxon>
        <taxon>Bacillati</taxon>
        <taxon>Actinomycetota</taxon>
        <taxon>Actinomycetes</taxon>
        <taxon>Pseudonocardiales</taxon>
        <taxon>Pseudonocardiaceae</taxon>
        <taxon>Amycolatopsis</taxon>
    </lineage>
</organism>
<name>A0ABN2QCV4_9PSEU</name>
<gene>
    <name evidence="2" type="ORF">GCM10009754_18020</name>
</gene>
<dbReference type="InterPro" id="IPR036388">
    <property type="entry name" value="WH-like_DNA-bd_sf"/>
</dbReference>
<dbReference type="EMBL" id="BAAANN010000006">
    <property type="protein sequence ID" value="GAA1949810.1"/>
    <property type="molecule type" value="Genomic_DNA"/>
</dbReference>
<proteinExistence type="predicted"/>
<dbReference type="PANTHER" id="PTHR37318">
    <property type="entry name" value="BSL7504 PROTEIN"/>
    <property type="match status" value="1"/>
</dbReference>
<dbReference type="Gene3D" id="1.10.10.10">
    <property type="entry name" value="Winged helix-like DNA-binding domain superfamily/Winged helix DNA-binding domain"/>
    <property type="match status" value="1"/>
</dbReference>
<reference evidence="2 3" key="1">
    <citation type="journal article" date="2019" name="Int. J. Syst. Evol. Microbiol.">
        <title>The Global Catalogue of Microorganisms (GCM) 10K type strain sequencing project: providing services to taxonomists for standard genome sequencing and annotation.</title>
        <authorList>
            <consortium name="The Broad Institute Genomics Platform"/>
            <consortium name="The Broad Institute Genome Sequencing Center for Infectious Disease"/>
            <person name="Wu L."/>
            <person name="Ma J."/>
        </authorList>
    </citation>
    <scope>NUCLEOTIDE SEQUENCE [LARGE SCALE GENOMIC DNA]</scope>
    <source>
        <strain evidence="2 3">JCM 14545</strain>
    </source>
</reference>
<evidence type="ECO:0000259" key="1">
    <source>
        <dbReference type="Pfam" id="PF13601"/>
    </source>
</evidence>
<dbReference type="PANTHER" id="PTHR37318:SF1">
    <property type="entry name" value="BSL7504 PROTEIN"/>
    <property type="match status" value="1"/>
</dbReference>
<sequence>MSSGAAAKRDPLLEAGTRLAMCALLQGATKVEFATVREIVGVADSSVSKNARILEDAGYIEVTKGAVGRRPRTWFQLTPAGNEALGGHLAWLDELRRTPTGQSRTASDE</sequence>
<comment type="caution">
    <text evidence="2">The sequence shown here is derived from an EMBL/GenBank/DDBJ whole genome shotgun (WGS) entry which is preliminary data.</text>
</comment>